<evidence type="ECO:0000313" key="2">
    <source>
        <dbReference type="Proteomes" id="UP000887013"/>
    </source>
</evidence>
<dbReference type="Proteomes" id="UP000887013">
    <property type="component" value="Unassembled WGS sequence"/>
</dbReference>
<accession>A0A8X6IFH3</accession>
<proteinExistence type="predicted"/>
<evidence type="ECO:0000313" key="1">
    <source>
        <dbReference type="EMBL" id="GFS42925.1"/>
    </source>
</evidence>
<gene>
    <name evidence="1" type="primary">AVEN_89145_1</name>
    <name evidence="1" type="ORF">NPIL_55431</name>
</gene>
<reference evidence="1" key="1">
    <citation type="submission" date="2020-08" db="EMBL/GenBank/DDBJ databases">
        <title>Multicomponent nature underlies the extraordinary mechanical properties of spider dragline silk.</title>
        <authorList>
            <person name="Kono N."/>
            <person name="Nakamura H."/>
            <person name="Mori M."/>
            <person name="Yoshida Y."/>
            <person name="Ohtoshi R."/>
            <person name="Malay A.D."/>
            <person name="Moran D.A.P."/>
            <person name="Tomita M."/>
            <person name="Numata K."/>
            <person name="Arakawa K."/>
        </authorList>
    </citation>
    <scope>NUCLEOTIDE SEQUENCE</scope>
</reference>
<protein>
    <submittedName>
        <fullName evidence="1">Uncharacterized protein</fullName>
    </submittedName>
</protein>
<dbReference type="EMBL" id="BMAW01090079">
    <property type="protein sequence ID" value="GFS42925.1"/>
    <property type="molecule type" value="Genomic_DNA"/>
</dbReference>
<name>A0A8X6IFH3_NEPPI</name>
<comment type="caution">
    <text evidence="1">The sequence shown here is derived from an EMBL/GenBank/DDBJ whole genome shotgun (WGS) entry which is preliminary data.</text>
</comment>
<organism evidence="1 2">
    <name type="scientific">Nephila pilipes</name>
    <name type="common">Giant wood spider</name>
    <name type="synonym">Nephila maculata</name>
    <dbReference type="NCBI Taxonomy" id="299642"/>
    <lineage>
        <taxon>Eukaryota</taxon>
        <taxon>Metazoa</taxon>
        <taxon>Ecdysozoa</taxon>
        <taxon>Arthropoda</taxon>
        <taxon>Chelicerata</taxon>
        <taxon>Arachnida</taxon>
        <taxon>Araneae</taxon>
        <taxon>Araneomorphae</taxon>
        <taxon>Entelegynae</taxon>
        <taxon>Araneoidea</taxon>
        <taxon>Nephilidae</taxon>
        <taxon>Nephila</taxon>
    </lineage>
</organism>
<dbReference type="AlphaFoldDB" id="A0A8X6IFH3"/>
<keyword evidence="2" id="KW-1185">Reference proteome</keyword>
<sequence>MDTESSVSLIREDVCTKIVDQQKFSKKCIVLSGIGKSQILTIGCFEHNFIIHKDNYSLTWHVVPAELLKIEAIIDNDILKEATINFTQNGVEFHKHEENAWLLEISELHLEDELDLNHNLD</sequence>